<gene>
    <name evidence="1" type="ORF">BU14_0219s0002</name>
</gene>
<proteinExistence type="predicted"/>
<dbReference type="OrthoDB" id="10424154at2759"/>
<keyword evidence="2" id="KW-1185">Reference proteome</keyword>
<name>A0A1X6P4L1_PORUM</name>
<protein>
    <submittedName>
        <fullName evidence="1">Uncharacterized protein</fullName>
    </submittedName>
</protein>
<accession>A0A1X6P4L1</accession>
<reference evidence="1 2" key="1">
    <citation type="submission" date="2017-03" db="EMBL/GenBank/DDBJ databases">
        <title>WGS assembly of Porphyra umbilicalis.</title>
        <authorList>
            <person name="Brawley S.H."/>
            <person name="Blouin N.A."/>
            <person name="Ficko-Blean E."/>
            <person name="Wheeler G.L."/>
            <person name="Lohr M."/>
            <person name="Goodson H.V."/>
            <person name="Jenkins J.W."/>
            <person name="Blaby-Haas C.E."/>
            <person name="Helliwell K.E."/>
            <person name="Chan C."/>
            <person name="Marriage T."/>
            <person name="Bhattacharya D."/>
            <person name="Klein A.S."/>
            <person name="Badis Y."/>
            <person name="Brodie J."/>
            <person name="Cao Y."/>
            <person name="Collen J."/>
            <person name="Dittami S.M."/>
            <person name="Gachon C.M."/>
            <person name="Green B.R."/>
            <person name="Karpowicz S."/>
            <person name="Kim J.W."/>
            <person name="Kudahl U."/>
            <person name="Lin S."/>
            <person name="Michel G."/>
            <person name="Mittag M."/>
            <person name="Olson B.J."/>
            <person name="Pangilinan J."/>
            <person name="Peng Y."/>
            <person name="Qiu H."/>
            <person name="Shu S."/>
            <person name="Singer J.T."/>
            <person name="Smith A.G."/>
            <person name="Sprecher B.N."/>
            <person name="Wagner V."/>
            <person name="Wang W."/>
            <person name="Wang Z.-Y."/>
            <person name="Yan J."/>
            <person name="Yarish C."/>
            <person name="Zoeuner-Riek S."/>
            <person name="Zhuang Y."/>
            <person name="Zou Y."/>
            <person name="Lindquist E.A."/>
            <person name="Grimwood J."/>
            <person name="Barry K."/>
            <person name="Rokhsar D.S."/>
            <person name="Schmutz J."/>
            <person name="Stiller J.W."/>
            <person name="Grossman A.R."/>
            <person name="Prochnik S.E."/>
        </authorList>
    </citation>
    <scope>NUCLEOTIDE SEQUENCE [LARGE SCALE GENOMIC DNA]</scope>
    <source>
        <strain evidence="1">4086291</strain>
    </source>
</reference>
<evidence type="ECO:0000313" key="1">
    <source>
        <dbReference type="EMBL" id="OSX75802.1"/>
    </source>
</evidence>
<sequence length="240" mass="25747">MPDFVRSLVGPTLFEVTDEQVWDAAPGAPPVQSFRITPSFLTQLSTTYGVLSVRPAAAEPGSGGDAPPLPADVAARPTIGGAPVSWCTHTIDGTARVRLVGVGGFVERSILHNLRLFYHEYPATIDRFRGWLLTAWGRPGMGGGPGARARRVALLGRPGGGTRARRRVGLVGGADRVPPVGGGGRRQRRRLVRVPLGRYRQHRLCVGGGGGAAPRRHGREWAVGRPRLLVRVGHRRHVGR</sequence>
<dbReference type="Proteomes" id="UP000218209">
    <property type="component" value="Unassembled WGS sequence"/>
</dbReference>
<evidence type="ECO:0000313" key="2">
    <source>
        <dbReference type="Proteomes" id="UP000218209"/>
    </source>
</evidence>
<organism evidence="1 2">
    <name type="scientific">Porphyra umbilicalis</name>
    <name type="common">Purple laver</name>
    <name type="synonym">Red alga</name>
    <dbReference type="NCBI Taxonomy" id="2786"/>
    <lineage>
        <taxon>Eukaryota</taxon>
        <taxon>Rhodophyta</taxon>
        <taxon>Bangiophyceae</taxon>
        <taxon>Bangiales</taxon>
        <taxon>Bangiaceae</taxon>
        <taxon>Porphyra</taxon>
    </lineage>
</organism>
<dbReference type="EMBL" id="KV918889">
    <property type="protein sequence ID" value="OSX75802.1"/>
    <property type="molecule type" value="Genomic_DNA"/>
</dbReference>
<dbReference type="AlphaFoldDB" id="A0A1X6P4L1"/>